<dbReference type="AlphaFoldDB" id="T1CCC1"/>
<proteinExistence type="predicted"/>
<sequence>MTVSVHNPDQYMASLRQIIAQGRKRIGLLVGAGAPAGIFPPGSDKPL</sequence>
<comment type="caution">
    <text evidence="1">The sequence shown here is derived from an EMBL/GenBank/DDBJ whole genome shotgun (WGS) entry which is preliminary data.</text>
</comment>
<dbReference type="EMBL" id="AUZX01001057">
    <property type="protein sequence ID" value="EQD79962.1"/>
    <property type="molecule type" value="Genomic_DNA"/>
</dbReference>
<name>T1CCC1_9ZZZZ</name>
<gene>
    <name evidence="1" type="ORF">B1A_01391</name>
</gene>
<evidence type="ECO:0000313" key="1">
    <source>
        <dbReference type="EMBL" id="EQD79962.1"/>
    </source>
</evidence>
<reference evidence="1" key="1">
    <citation type="submission" date="2013-08" db="EMBL/GenBank/DDBJ databases">
        <authorList>
            <person name="Mendez C."/>
            <person name="Richter M."/>
            <person name="Ferrer M."/>
            <person name="Sanchez J."/>
        </authorList>
    </citation>
    <scope>NUCLEOTIDE SEQUENCE</scope>
</reference>
<reference evidence="1" key="2">
    <citation type="journal article" date="2014" name="ISME J.">
        <title>Microbial stratification in low pH oxic and suboxic macroscopic growths along an acid mine drainage.</title>
        <authorList>
            <person name="Mendez-Garcia C."/>
            <person name="Mesa V."/>
            <person name="Sprenger R.R."/>
            <person name="Richter M."/>
            <person name="Diez M.S."/>
            <person name="Solano J."/>
            <person name="Bargiela R."/>
            <person name="Golyshina O.V."/>
            <person name="Manteca A."/>
            <person name="Ramos J.L."/>
            <person name="Gallego J.R."/>
            <person name="Llorente I."/>
            <person name="Martins Dos Santos V.A."/>
            <person name="Jensen O.N."/>
            <person name="Pelaez A.I."/>
            <person name="Sanchez J."/>
            <person name="Ferrer M."/>
        </authorList>
    </citation>
    <scope>NUCLEOTIDE SEQUENCE</scope>
</reference>
<accession>T1CCC1</accession>
<organism evidence="1">
    <name type="scientific">mine drainage metagenome</name>
    <dbReference type="NCBI Taxonomy" id="410659"/>
    <lineage>
        <taxon>unclassified sequences</taxon>
        <taxon>metagenomes</taxon>
        <taxon>ecological metagenomes</taxon>
    </lineage>
</organism>
<protein>
    <submittedName>
        <fullName evidence="1">Uncharacterized protein</fullName>
    </submittedName>
</protein>
<feature type="non-terminal residue" evidence="1">
    <location>
        <position position="47"/>
    </location>
</feature>